<reference evidence="2 3" key="1">
    <citation type="submission" date="2024-04" db="EMBL/GenBank/DDBJ databases">
        <authorList>
            <person name="Fracassetti M."/>
        </authorList>
    </citation>
    <scope>NUCLEOTIDE SEQUENCE [LARGE SCALE GENOMIC DNA]</scope>
</reference>
<organism evidence="2 3">
    <name type="scientific">Linum trigynum</name>
    <dbReference type="NCBI Taxonomy" id="586398"/>
    <lineage>
        <taxon>Eukaryota</taxon>
        <taxon>Viridiplantae</taxon>
        <taxon>Streptophyta</taxon>
        <taxon>Embryophyta</taxon>
        <taxon>Tracheophyta</taxon>
        <taxon>Spermatophyta</taxon>
        <taxon>Magnoliopsida</taxon>
        <taxon>eudicotyledons</taxon>
        <taxon>Gunneridae</taxon>
        <taxon>Pentapetalae</taxon>
        <taxon>rosids</taxon>
        <taxon>fabids</taxon>
        <taxon>Malpighiales</taxon>
        <taxon>Linaceae</taxon>
        <taxon>Linum</taxon>
    </lineage>
</organism>
<evidence type="ECO:0000313" key="3">
    <source>
        <dbReference type="Proteomes" id="UP001497516"/>
    </source>
</evidence>
<feature type="region of interest" description="Disordered" evidence="1">
    <location>
        <begin position="1"/>
        <end position="40"/>
    </location>
</feature>
<keyword evidence="3" id="KW-1185">Reference proteome</keyword>
<evidence type="ECO:0000313" key="2">
    <source>
        <dbReference type="EMBL" id="CAL1399973.1"/>
    </source>
</evidence>
<dbReference type="EMBL" id="OZ034820">
    <property type="protein sequence ID" value="CAL1399973.1"/>
    <property type="molecule type" value="Genomic_DNA"/>
</dbReference>
<proteinExistence type="predicted"/>
<gene>
    <name evidence="2" type="ORF">LTRI10_LOCUS40130</name>
</gene>
<dbReference type="Proteomes" id="UP001497516">
    <property type="component" value="Chromosome 7"/>
</dbReference>
<dbReference type="AlphaFoldDB" id="A0AAV2FQM7"/>
<evidence type="ECO:0000256" key="1">
    <source>
        <dbReference type="SAM" id="MobiDB-lite"/>
    </source>
</evidence>
<feature type="compositionally biased region" description="Basic and acidic residues" evidence="1">
    <location>
        <begin position="31"/>
        <end position="40"/>
    </location>
</feature>
<accession>A0AAV2FQM7</accession>
<name>A0AAV2FQM7_9ROSI</name>
<protein>
    <submittedName>
        <fullName evidence="2">Uncharacterized protein</fullName>
    </submittedName>
</protein>
<sequence length="69" mass="7383">MKTRAPGGRREDVGLGRCRRPRGSPTISKGRGGDLGRDEERRQGVGLEALAARLYSSLGCAQRNNGMNG</sequence>